<protein>
    <submittedName>
        <fullName evidence="2">Uncharacterized protein</fullName>
    </submittedName>
</protein>
<gene>
    <name evidence="2" type="ORF">Hypma_011002</name>
</gene>
<proteinExistence type="predicted"/>
<evidence type="ECO:0000313" key="3">
    <source>
        <dbReference type="Proteomes" id="UP000076154"/>
    </source>
</evidence>
<keyword evidence="3" id="KW-1185">Reference proteome</keyword>
<organism evidence="2 3">
    <name type="scientific">Hypsizygus marmoreus</name>
    <name type="common">White beech mushroom</name>
    <name type="synonym">Agaricus marmoreus</name>
    <dbReference type="NCBI Taxonomy" id="39966"/>
    <lineage>
        <taxon>Eukaryota</taxon>
        <taxon>Fungi</taxon>
        <taxon>Dikarya</taxon>
        <taxon>Basidiomycota</taxon>
        <taxon>Agaricomycotina</taxon>
        <taxon>Agaricomycetes</taxon>
        <taxon>Agaricomycetidae</taxon>
        <taxon>Agaricales</taxon>
        <taxon>Tricholomatineae</taxon>
        <taxon>Lyophyllaceae</taxon>
        <taxon>Hypsizygus</taxon>
    </lineage>
</organism>
<reference evidence="2" key="1">
    <citation type="submission" date="2018-04" db="EMBL/GenBank/DDBJ databases">
        <title>Whole genome sequencing of Hypsizygus marmoreus.</title>
        <authorList>
            <person name="Choi I.-G."/>
            <person name="Min B."/>
            <person name="Kim J.-G."/>
            <person name="Kim S."/>
            <person name="Oh Y.-L."/>
            <person name="Kong W.-S."/>
            <person name="Park H."/>
            <person name="Jeong J."/>
            <person name="Song E.-S."/>
        </authorList>
    </citation>
    <scope>NUCLEOTIDE SEQUENCE [LARGE SCALE GENOMIC DNA]</scope>
    <source>
        <strain evidence="2">51987-8</strain>
    </source>
</reference>
<name>A0A369JRL3_HYPMA</name>
<dbReference type="Proteomes" id="UP000076154">
    <property type="component" value="Unassembled WGS sequence"/>
</dbReference>
<feature type="compositionally biased region" description="Basic and acidic residues" evidence="1">
    <location>
        <begin position="104"/>
        <end position="115"/>
    </location>
</feature>
<evidence type="ECO:0000313" key="2">
    <source>
        <dbReference type="EMBL" id="RDB21984.1"/>
    </source>
</evidence>
<accession>A0A369JRL3</accession>
<dbReference type="AlphaFoldDB" id="A0A369JRL3"/>
<comment type="caution">
    <text evidence="2">The sequence shown here is derived from an EMBL/GenBank/DDBJ whole genome shotgun (WGS) entry which is preliminary data.</text>
</comment>
<dbReference type="EMBL" id="LUEZ02000053">
    <property type="protein sequence ID" value="RDB21984.1"/>
    <property type="molecule type" value="Genomic_DNA"/>
</dbReference>
<sequence>MSTEALPPTVAELLAGASNIRARYPSHLAHQWRRSRIRRPLISRLLNLQIKSTYHRDTAATSFYRIYEFFILHDNISFRNELEYFCRSHPQWRVSSLPAPRTRNTSDDDRSPKYPDLDAQVRYTILAVLTRIMCDSFNRRIELGLPRDAPAIIEDFEELQARPKVYEEPPEWAKLVQPLPQKVFIPNAEGRELDEDDEDVSKEFKDVNIIVQMPHIHFI</sequence>
<feature type="region of interest" description="Disordered" evidence="1">
    <location>
        <begin position="96"/>
        <end position="115"/>
    </location>
</feature>
<dbReference type="OrthoDB" id="5422293at2759"/>
<dbReference type="InParanoid" id="A0A369JRL3"/>
<evidence type="ECO:0000256" key="1">
    <source>
        <dbReference type="SAM" id="MobiDB-lite"/>
    </source>
</evidence>